<comment type="caution">
    <text evidence="1">The sequence shown here is derived from an EMBL/GenBank/DDBJ whole genome shotgun (WGS) entry which is preliminary data.</text>
</comment>
<accession>A0AAD5CR87</accession>
<dbReference type="AlphaFoldDB" id="A0AAD5CR87"/>
<feature type="non-terminal residue" evidence="1">
    <location>
        <position position="293"/>
    </location>
</feature>
<sequence length="293" mass="31637">VCDTSSFGCLLDLDLDEEIVLPGKKDGGVKGMGLNGNGSGQDLDYSIPDAVVMETTSSFGSDSSSPTVGNLPLIRVKAVDHQKVIGGVEEQCLSSDAAGNNDRAADTNDTIDQTARIQMQPQIQNPACLLSMPTAQIDSPCNQLHCQQPQFIPSPQYIHHHPSGAVPVASYYHQPPTDQQNFVYFMPSRQIPQGYNFPVQQPQPSYDAPPATASIHPSDQTELLASSYRTTNSGAAQPVRGPYVGYSEIHQPSQLMYYATQAIPQLSAAHYKNMASMSPFEASLQEQVRSALP</sequence>
<organism evidence="1 2">
    <name type="scientific">Ambrosia artemisiifolia</name>
    <name type="common">Common ragweed</name>
    <dbReference type="NCBI Taxonomy" id="4212"/>
    <lineage>
        <taxon>Eukaryota</taxon>
        <taxon>Viridiplantae</taxon>
        <taxon>Streptophyta</taxon>
        <taxon>Embryophyta</taxon>
        <taxon>Tracheophyta</taxon>
        <taxon>Spermatophyta</taxon>
        <taxon>Magnoliopsida</taxon>
        <taxon>eudicotyledons</taxon>
        <taxon>Gunneridae</taxon>
        <taxon>Pentapetalae</taxon>
        <taxon>asterids</taxon>
        <taxon>campanulids</taxon>
        <taxon>Asterales</taxon>
        <taxon>Asteraceae</taxon>
        <taxon>Asteroideae</taxon>
        <taxon>Heliantheae alliance</taxon>
        <taxon>Heliantheae</taxon>
        <taxon>Ambrosia</taxon>
    </lineage>
</organism>
<evidence type="ECO:0000313" key="1">
    <source>
        <dbReference type="EMBL" id="KAI7745310.1"/>
    </source>
</evidence>
<keyword evidence="2" id="KW-1185">Reference proteome</keyword>
<reference evidence="1" key="1">
    <citation type="submission" date="2022-06" db="EMBL/GenBank/DDBJ databases">
        <title>Uncovering the hologenomic basis of an extraordinary plant invasion.</title>
        <authorList>
            <person name="Bieker V.C."/>
            <person name="Martin M.D."/>
            <person name="Gilbert T."/>
            <person name="Hodgins K."/>
            <person name="Battlay P."/>
            <person name="Petersen B."/>
            <person name="Wilson J."/>
        </authorList>
    </citation>
    <scope>NUCLEOTIDE SEQUENCE</scope>
    <source>
        <strain evidence="1">AA19_3_7</strain>
        <tissue evidence="1">Leaf</tissue>
    </source>
</reference>
<proteinExistence type="predicted"/>
<dbReference type="Proteomes" id="UP001206925">
    <property type="component" value="Unassembled WGS sequence"/>
</dbReference>
<protein>
    <submittedName>
        <fullName evidence="1">Uncharacterized protein</fullName>
    </submittedName>
</protein>
<dbReference type="EMBL" id="JAMZMK010007299">
    <property type="protein sequence ID" value="KAI7745310.1"/>
    <property type="molecule type" value="Genomic_DNA"/>
</dbReference>
<gene>
    <name evidence="1" type="ORF">M8C21_003908</name>
</gene>
<evidence type="ECO:0000313" key="2">
    <source>
        <dbReference type="Proteomes" id="UP001206925"/>
    </source>
</evidence>
<name>A0AAD5CR87_AMBAR</name>